<comment type="subcellular location">
    <subcellularLocation>
        <location evidence="14">Cell membrane</location>
        <topology evidence="14">Multi-pass membrane protein</topology>
    </subcellularLocation>
    <subcellularLocation>
        <location evidence="1">Membrane</location>
        <topology evidence="1">Multi-pass membrane protein</topology>
    </subcellularLocation>
</comment>
<evidence type="ECO:0000256" key="13">
    <source>
        <dbReference type="PROSITE-ProRule" id="PRU00433"/>
    </source>
</evidence>
<keyword evidence="8" id="KW-1278">Translocase</keyword>
<protein>
    <recommendedName>
        <fullName evidence="15">Cytochrome c oxidase subunit 2</fullName>
        <ecNumber evidence="15">7.1.1.9</ecNumber>
    </recommendedName>
</protein>
<dbReference type="InterPro" id="IPR008168">
    <property type="entry name" value="Cyt_C_IC"/>
</dbReference>
<feature type="region of interest" description="Disordered" evidence="16">
    <location>
        <begin position="358"/>
        <end position="381"/>
    </location>
</feature>
<evidence type="ECO:0000256" key="1">
    <source>
        <dbReference type="ARBA" id="ARBA00004141"/>
    </source>
</evidence>
<sequence length="381" mass="42784">MTKSMMLFSDQVQSKFDWFPESASTFSEQSDGIFWFITWTCVFFFVGIVAALAWFSVKYRKPKGGKAESQIDHNTAIELVWSVGPCFLLIAMFYVGAKGFLDQRTVPEGAYNIGVQAFKWGWTMDYGSGVYHPELHVLVNQPTKLTMRSSDVIHSLYIPSFRVKKDVVPGRYSYMWFNPTIASEKVDPAEVEKKAEEFKKAGAGWNYDDAQFTPDGYKFYDLYCTEYCGKDHSQMQTVVVVHETQEDLDAWIKKYSARGDDESLVSYGEKLYARRNCKGCHSLDGSKQVGPSYQGSFGTQRSLASGDAVTVDENYLRESILYPKAKVAAGYQPVMPSYKGQLSDDDIASLVEFIKAQSPDAAAAGQKDTVKEDAVKEDTAE</sequence>
<dbReference type="GO" id="GO:0020037">
    <property type="term" value="F:heme binding"/>
    <property type="evidence" value="ECO:0007669"/>
    <property type="project" value="InterPro"/>
</dbReference>
<dbReference type="PRINTS" id="PR00605">
    <property type="entry name" value="CYTCHROMECIC"/>
</dbReference>
<dbReference type="InterPro" id="IPR036257">
    <property type="entry name" value="Cyt_c_oxidase_su2_TM_sf"/>
</dbReference>
<name>A0A5C6AZL3_9BACT</name>
<feature type="transmembrane region" description="Helical" evidence="17">
    <location>
        <begin position="76"/>
        <end position="97"/>
    </location>
</feature>
<feature type="transmembrane region" description="Helical" evidence="17">
    <location>
        <begin position="33"/>
        <end position="55"/>
    </location>
</feature>
<dbReference type="GO" id="GO:0005506">
    <property type="term" value="F:iron ion binding"/>
    <property type="evidence" value="ECO:0007669"/>
    <property type="project" value="InterPro"/>
</dbReference>
<keyword evidence="20" id="KW-0560">Oxidoreductase</keyword>
<keyword evidence="11 13" id="KW-0408">Iron</keyword>
<dbReference type="Proteomes" id="UP000320176">
    <property type="component" value="Unassembled WGS sequence"/>
</dbReference>
<evidence type="ECO:0000256" key="16">
    <source>
        <dbReference type="SAM" id="MobiDB-lite"/>
    </source>
</evidence>
<proteinExistence type="inferred from homology"/>
<comment type="cofactor">
    <cofactor evidence="15">
        <name>Cu cation</name>
        <dbReference type="ChEBI" id="CHEBI:23378"/>
    </cofactor>
    <text evidence="15">Binds a copper A center.</text>
</comment>
<dbReference type="EMBL" id="SJPN01000003">
    <property type="protein sequence ID" value="TWU04957.1"/>
    <property type="molecule type" value="Genomic_DNA"/>
</dbReference>
<dbReference type="Gene3D" id="1.10.760.10">
    <property type="entry name" value="Cytochrome c-like domain"/>
    <property type="match status" value="1"/>
</dbReference>
<evidence type="ECO:0000313" key="21">
    <source>
        <dbReference type="Proteomes" id="UP000320176"/>
    </source>
</evidence>
<dbReference type="GO" id="GO:0005886">
    <property type="term" value="C:plasma membrane"/>
    <property type="evidence" value="ECO:0007669"/>
    <property type="project" value="UniProtKB-SubCell"/>
</dbReference>
<dbReference type="AlphaFoldDB" id="A0A5C6AZL3"/>
<dbReference type="PROSITE" id="PS50857">
    <property type="entry name" value="COX2_CUA"/>
    <property type="match status" value="1"/>
</dbReference>
<dbReference type="GO" id="GO:0004129">
    <property type="term" value="F:cytochrome-c oxidase activity"/>
    <property type="evidence" value="ECO:0007669"/>
    <property type="project" value="UniProtKB-EC"/>
</dbReference>
<feature type="domain" description="Cytochrome oxidase subunit II copper A binding" evidence="18">
    <location>
        <begin position="108"/>
        <end position="254"/>
    </location>
</feature>
<dbReference type="PANTHER" id="PTHR22888">
    <property type="entry name" value="CYTOCHROME C OXIDASE, SUBUNIT II"/>
    <property type="match status" value="1"/>
</dbReference>
<dbReference type="InterPro" id="IPR009056">
    <property type="entry name" value="Cyt_c-like_dom"/>
</dbReference>
<feature type="domain" description="Cytochrome c" evidence="19">
    <location>
        <begin position="263"/>
        <end position="358"/>
    </location>
</feature>
<keyword evidence="6 14" id="KW-0812">Transmembrane</keyword>
<evidence type="ECO:0000256" key="6">
    <source>
        <dbReference type="ARBA" id="ARBA00022692"/>
    </source>
</evidence>
<dbReference type="InterPro" id="IPR036909">
    <property type="entry name" value="Cyt_c-like_dom_sf"/>
</dbReference>
<keyword evidence="15" id="KW-0186">Copper</keyword>
<keyword evidence="7 13" id="KW-0479">Metal-binding</keyword>
<dbReference type="InterPro" id="IPR002429">
    <property type="entry name" value="CcO_II-like_C"/>
</dbReference>
<evidence type="ECO:0000256" key="9">
    <source>
        <dbReference type="ARBA" id="ARBA00022982"/>
    </source>
</evidence>
<keyword evidence="9 14" id="KW-0249">Electron transport</keyword>
<dbReference type="PROSITE" id="PS51007">
    <property type="entry name" value="CYTC"/>
    <property type="match status" value="1"/>
</dbReference>
<dbReference type="Pfam" id="PF02790">
    <property type="entry name" value="COX2_TM"/>
    <property type="match status" value="1"/>
</dbReference>
<evidence type="ECO:0000256" key="8">
    <source>
        <dbReference type="ARBA" id="ARBA00022967"/>
    </source>
</evidence>
<dbReference type="PANTHER" id="PTHR22888:SF9">
    <property type="entry name" value="CYTOCHROME C OXIDASE SUBUNIT 2"/>
    <property type="match status" value="1"/>
</dbReference>
<evidence type="ECO:0000256" key="14">
    <source>
        <dbReference type="RuleBase" id="RU000456"/>
    </source>
</evidence>
<dbReference type="Gene3D" id="2.60.40.420">
    <property type="entry name" value="Cupredoxins - blue copper proteins"/>
    <property type="match status" value="1"/>
</dbReference>
<comment type="catalytic activity">
    <reaction evidence="15">
        <text>4 Fe(II)-[cytochrome c] + O2 + 8 H(+)(in) = 4 Fe(III)-[cytochrome c] + 2 H2O + 4 H(+)(out)</text>
        <dbReference type="Rhea" id="RHEA:11436"/>
        <dbReference type="Rhea" id="RHEA-COMP:10350"/>
        <dbReference type="Rhea" id="RHEA-COMP:14399"/>
        <dbReference type="ChEBI" id="CHEBI:15377"/>
        <dbReference type="ChEBI" id="CHEBI:15378"/>
        <dbReference type="ChEBI" id="CHEBI:15379"/>
        <dbReference type="ChEBI" id="CHEBI:29033"/>
        <dbReference type="ChEBI" id="CHEBI:29034"/>
        <dbReference type="EC" id="7.1.1.9"/>
    </reaction>
</comment>
<dbReference type="Gene3D" id="1.10.287.90">
    <property type="match status" value="1"/>
</dbReference>
<evidence type="ECO:0000256" key="7">
    <source>
        <dbReference type="ARBA" id="ARBA00022723"/>
    </source>
</evidence>
<evidence type="ECO:0000256" key="10">
    <source>
        <dbReference type="ARBA" id="ARBA00022989"/>
    </source>
</evidence>
<evidence type="ECO:0000256" key="12">
    <source>
        <dbReference type="ARBA" id="ARBA00023136"/>
    </source>
</evidence>
<dbReference type="Pfam" id="PF00034">
    <property type="entry name" value="Cytochrom_C"/>
    <property type="match status" value="1"/>
</dbReference>
<dbReference type="GO" id="GO:0016491">
    <property type="term" value="F:oxidoreductase activity"/>
    <property type="evidence" value="ECO:0007669"/>
    <property type="project" value="UniProtKB-KW"/>
</dbReference>
<reference evidence="20 21" key="1">
    <citation type="submission" date="2019-02" db="EMBL/GenBank/DDBJ databases">
        <title>Deep-cultivation of Planctomycetes and their phenomic and genomic characterization uncovers novel biology.</title>
        <authorList>
            <person name="Wiegand S."/>
            <person name="Jogler M."/>
            <person name="Boedeker C."/>
            <person name="Pinto D."/>
            <person name="Vollmers J."/>
            <person name="Rivas-Marin E."/>
            <person name="Kohn T."/>
            <person name="Peeters S.H."/>
            <person name="Heuer A."/>
            <person name="Rast P."/>
            <person name="Oberbeckmann S."/>
            <person name="Bunk B."/>
            <person name="Jeske O."/>
            <person name="Meyerdierks A."/>
            <person name="Storesund J.E."/>
            <person name="Kallscheuer N."/>
            <person name="Luecker S."/>
            <person name="Lage O.M."/>
            <person name="Pohl T."/>
            <person name="Merkel B.J."/>
            <person name="Hornburger P."/>
            <person name="Mueller R.-W."/>
            <person name="Bruemmer F."/>
            <person name="Labrenz M."/>
            <person name="Spormann A.M."/>
            <person name="Op Den Camp H."/>
            <person name="Overmann J."/>
            <person name="Amann R."/>
            <person name="Jetten M.S.M."/>
            <person name="Mascher T."/>
            <person name="Medema M.H."/>
            <person name="Devos D.P."/>
            <person name="Kaster A.-K."/>
            <person name="Ovreas L."/>
            <person name="Rohde M."/>
            <person name="Galperin M.Y."/>
            <person name="Jogler C."/>
        </authorList>
    </citation>
    <scope>NUCLEOTIDE SEQUENCE [LARGE SCALE GENOMIC DNA]</scope>
    <source>
        <strain evidence="20 21">Pla52n</strain>
    </source>
</reference>
<evidence type="ECO:0000256" key="3">
    <source>
        <dbReference type="ARBA" id="ARBA00022448"/>
    </source>
</evidence>
<dbReference type="Pfam" id="PF00116">
    <property type="entry name" value="COX2"/>
    <property type="match status" value="1"/>
</dbReference>
<dbReference type="SUPFAM" id="SSF49503">
    <property type="entry name" value="Cupredoxins"/>
    <property type="match status" value="1"/>
</dbReference>
<comment type="similarity">
    <text evidence="2 14">Belongs to the cytochrome c oxidase subunit 2 family.</text>
</comment>
<evidence type="ECO:0000256" key="11">
    <source>
        <dbReference type="ARBA" id="ARBA00023004"/>
    </source>
</evidence>
<keyword evidence="21" id="KW-1185">Reference proteome</keyword>
<dbReference type="RefSeq" id="WP_197454617.1">
    <property type="nucleotide sequence ID" value="NZ_CP151726.1"/>
</dbReference>
<gene>
    <name evidence="20" type="primary">ctaC_2</name>
    <name evidence="20" type="ORF">Pla52n_30020</name>
</gene>
<evidence type="ECO:0000259" key="18">
    <source>
        <dbReference type="PROSITE" id="PS50857"/>
    </source>
</evidence>
<evidence type="ECO:0000259" key="19">
    <source>
        <dbReference type="PROSITE" id="PS51007"/>
    </source>
</evidence>
<evidence type="ECO:0000256" key="17">
    <source>
        <dbReference type="SAM" id="Phobius"/>
    </source>
</evidence>
<dbReference type="EC" id="7.1.1.9" evidence="15"/>
<organism evidence="20 21">
    <name type="scientific">Stieleria varia</name>
    <dbReference type="NCBI Taxonomy" id="2528005"/>
    <lineage>
        <taxon>Bacteria</taxon>
        <taxon>Pseudomonadati</taxon>
        <taxon>Planctomycetota</taxon>
        <taxon>Planctomycetia</taxon>
        <taxon>Pirellulales</taxon>
        <taxon>Pirellulaceae</taxon>
        <taxon>Stieleria</taxon>
    </lineage>
</organism>
<keyword evidence="4 13" id="KW-0349">Heme</keyword>
<evidence type="ECO:0000256" key="2">
    <source>
        <dbReference type="ARBA" id="ARBA00007866"/>
    </source>
</evidence>
<evidence type="ECO:0000256" key="5">
    <source>
        <dbReference type="ARBA" id="ARBA00022660"/>
    </source>
</evidence>
<keyword evidence="12 17" id="KW-0472">Membrane</keyword>
<comment type="caution">
    <text evidence="20">The sequence shown here is derived from an EMBL/GenBank/DDBJ whole genome shotgun (WGS) entry which is preliminary data.</text>
</comment>
<dbReference type="InterPro" id="IPR045187">
    <property type="entry name" value="CcO_II"/>
</dbReference>
<evidence type="ECO:0000256" key="4">
    <source>
        <dbReference type="ARBA" id="ARBA00022617"/>
    </source>
</evidence>
<keyword evidence="10 17" id="KW-1133">Transmembrane helix</keyword>
<dbReference type="SUPFAM" id="SSF46626">
    <property type="entry name" value="Cytochrome c"/>
    <property type="match status" value="1"/>
</dbReference>
<accession>A0A5C6AZL3</accession>
<dbReference type="GO" id="GO:0005507">
    <property type="term" value="F:copper ion binding"/>
    <property type="evidence" value="ECO:0007669"/>
    <property type="project" value="InterPro"/>
</dbReference>
<dbReference type="GO" id="GO:0042773">
    <property type="term" value="P:ATP synthesis coupled electron transport"/>
    <property type="evidence" value="ECO:0007669"/>
    <property type="project" value="TreeGrafter"/>
</dbReference>
<feature type="compositionally biased region" description="Basic and acidic residues" evidence="16">
    <location>
        <begin position="368"/>
        <end position="381"/>
    </location>
</feature>
<dbReference type="SUPFAM" id="SSF81464">
    <property type="entry name" value="Cytochrome c oxidase subunit II-like, transmembrane region"/>
    <property type="match status" value="1"/>
</dbReference>
<evidence type="ECO:0000313" key="20">
    <source>
        <dbReference type="EMBL" id="TWU04957.1"/>
    </source>
</evidence>
<dbReference type="InterPro" id="IPR011759">
    <property type="entry name" value="Cyt_c_oxidase_su2_TM_dom"/>
</dbReference>
<keyword evidence="5 14" id="KW-0679">Respiratory chain</keyword>
<keyword evidence="3 14" id="KW-0813">Transport</keyword>
<evidence type="ECO:0000256" key="15">
    <source>
        <dbReference type="RuleBase" id="RU004024"/>
    </source>
</evidence>
<dbReference type="InterPro" id="IPR008972">
    <property type="entry name" value="Cupredoxin"/>
</dbReference>
<comment type="function">
    <text evidence="15">Subunits I and II form the functional core of the enzyme complex. Electrons originating in cytochrome c are transferred via heme a and Cu(A) to the binuclear center formed by heme a3 and Cu(B).</text>
</comment>